<dbReference type="Pfam" id="PF04355">
    <property type="entry name" value="BamE"/>
    <property type="match status" value="1"/>
</dbReference>
<keyword evidence="3" id="KW-1133">Transmembrane helix</keyword>
<accession>A0A6P1M3J1</accession>
<feature type="domain" description="Outer membrane protein assembly factor BamE" evidence="4">
    <location>
        <begin position="51"/>
        <end position="127"/>
    </location>
</feature>
<evidence type="ECO:0000256" key="2">
    <source>
        <dbReference type="ARBA" id="ARBA00023136"/>
    </source>
</evidence>
<dbReference type="KEGG" id="taer:GT409_02750"/>
<evidence type="ECO:0000313" key="6">
    <source>
        <dbReference type="Proteomes" id="UP000464954"/>
    </source>
</evidence>
<proteinExistence type="predicted"/>
<evidence type="ECO:0000256" key="3">
    <source>
        <dbReference type="SAM" id="Phobius"/>
    </source>
</evidence>
<dbReference type="AlphaFoldDB" id="A0A6P1M3J1"/>
<evidence type="ECO:0000259" key="4">
    <source>
        <dbReference type="Pfam" id="PF04355"/>
    </source>
</evidence>
<dbReference type="GO" id="GO:0019867">
    <property type="term" value="C:outer membrane"/>
    <property type="evidence" value="ECO:0007669"/>
    <property type="project" value="InterPro"/>
</dbReference>
<dbReference type="InterPro" id="IPR007450">
    <property type="entry name" value="BamE_dom"/>
</dbReference>
<dbReference type="RefSeq" id="WP_160626718.1">
    <property type="nucleotide sequence ID" value="NZ_CP047593.1"/>
</dbReference>
<evidence type="ECO:0000256" key="1">
    <source>
        <dbReference type="ARBA" id="ARBA00022729"/>
    </source>
</evidence>
<gene>
    <name evidence="5" type="primary">bamE</name>
    <name evidence="5" type="ORF">GT409_02750</name>
</gene>
<dbReference type="Gene3D" id="3.30.1450.10">
    <property type="match status" value="1"/>
</dbReference>
<feature type="transmembrane region" description="Helical" evidence="3">
    <location>
        <begin position="21"/>
        <end position="40"/>
    </location>
</feature>
<keyword evidence="2 3" id="KW-0472">Membrane</keyword>
<keyword evidence="6" id="KW-1185">Reference proteome</keyword>
<name>A0A6P1M3J1_9BACT</name>
<protein>
    <submittedName>
        <fullName evidence="5">Outer membrane protein assembly factor BamE</fullName>
    </submittedName>
</protein>
<sequence length="138" mass="15039">MDEMEYEVTMIKLARNLSVRALILVTVGFMVISGCAYSSGTKSASNLDARQKIVKGQTSKNEVLRLFGPPTMRIGIGSDRETWSYSYAEAKAQKRMFIPIVGPLIGSVDSEAHSITIGFDSNGVVKTVSVFDQTGGRR</sequence>
<dbReference type="InterPro" id="IPR037873">
    <property type="entry name" value="BamE-like"/>
</dbReference>
<reference evidence="5 6" key="1">
    <citation type="submission" date="2020-01" db="EMBL/GenBank/DDBJ databases">
        <title>Ponticoccus aerotolerans gen. nov., sp. nov., an anaerobic bacterium and proposal of Ponticoccusceae fam. nov., Ponticoccusles ord. nov. and Ponticoccuse classis nov. in the phylum Kiritimatiellaeota.</title>
        <authorList>
            <person name="Zhou L.Y."/>
            <person name="Du Z.J."/>
        </authorList>
    </citation>
    <scope>NUCLEOTIDE SEQUENCE [LARGE SCALE GENOMIC DNA]</scope>
    <source>
        <strain evidence="5 6">S-5007</strain>
    </source>
</reference>
<keyword evidence="1" id="KW-0732">Signal</keyword>
<evidence type="ECO:0000313" key="5">
    <source>
        <dbReference type="EMBL" id="QHI68417.1"/>
    </source>
</evidence>
<dbReference type="Proteomes" id="UP000464954">
    <property type="component" value="Chromosome"/>
</dbReference>
<keyword evidence="3" id="KW-0812">Transmembrane</keyword>
<dbReference type="EMBL" id="CP047593">
    <property type="protein sequence ID" value="QHI68417.1"/>
    <property type="molecule type" value="Genomic_DNA"/>
</dbReference>
<organism evidence="5 6">
    <name type="scientific">Tichowtungia aerotolerans</name>
    <dbReference type="NCBI Taxonomy" id="2697043"/>
    <lineage>
        <taxon>Bacteria</taxon>
        <taxon>Pseudomonadati</taxon>
        <taxon>Kiritimatiellota</taxon>
        <taxon>Tichowtungiia</taxon>
        <taxon>Tichowtungiales</taxon>
        <taxon>Tichowtungiaceae</taxon>
        <taxon>Tichowtungia</taxon>
    </lineage>
</organism>